<proteinExistence type="inferred from homology"/>
<dbReference type="InterPro" id="IPR012394">
    <property type="entry name" value="Aldehyde_DH_NAD(P)"/>
</dbReference>
<feature type="domain" description="Aldehyde dehydrogenase" evidence="4">
    <location>
        <begin position="20"/>
        <end position="436"/>
    </location>
</feature>
<evidence type="ECO:0000256" key="1">
    <source>
        <dbReference type="ARBA" id="ARBA00009986"/>
    </source>
</evidence>
<dbReference type="InterPro" id="IPR016163">
    <property type="entry name" value="Ald_DH_C"/>
</dbReference>
<dbReference type="Gene3D" id="3.40.605.10">
    <property type="entry name" value="Aldehyde Dehydrogenase, Chain A, domain 1"/>
    <property type="match status" value="1"/>
</dbReference>
<accession>A0ABR4KU02</accession>
<dbReference type="Proteomes" id="UP001610444">
    <property type="component" value="Unassembled WGS sequence"/>
</dbReference>
<dbReference type="InterPro" id="IPR016162">
    <property type="entry name" value="Ald_DH_N"/>
</dbReference>
<keyword evidence="6" id="KW-1185">Reference proteome</keyword>
<dbReference type="InterPro" id="IPR016161">
    <property type="entry name" value="Ald_DH/histidinol_DH"/>
</dbReference>
<keyword evidence="2 3" id="KW-0560">Oxidoreductase</keyword>
<dbReference type="Gene3D" id="3.40.309.10">
    <property type="entry name" value="Aldehyde Dehydrogenase, Chain A, domain 2"/>
    <property type="match status" value="1"/>
</dbReference>
<evidence type="ECO:0000313" key="5">
    <source>
        <dbReference type="EMBL" id="KAL2855753.1"/>
    </source>
</evidence>
<dbReference type="Pfam" id="PF00171">
    <property type="entry name" value="Aldedh"/>
    <property type="match status" value="1"/>
</dbReference>
<dbReference type="RefSeq" id="XP_070902160.1">
    <property type="nucleotide sequence ID" value="XM_071048847.1"/>
</dbReference>
<dbReference type="PANTHER" id="PTHR43570">
    <property type="entry name" value="ALDEHYDE DEHYDROGENASE"/>
    <property type="match status" value="1"/>
</dbReference>
<dbReference type="PIRSF" id="PIRSF036492">
    <property type="entry name" value="ALDH"/>
    <property type="match status" value="1"/>
</dbReference>
<comment type="similarity">
    <text evidence="1 3">Belongs to the aldehyde dehydrogenase family.</text>
</comment>
<reference evidence="5 6" key="1">
    <citation type="submission" date="2024-07" db="EMBL/GenBank/DDBJ databases">
        <title>Section-level genome sequencing and comparative genomics of Aspergillus sections Usti and Cavernicolus.</title>
        <authorList>
            <consortium name="Lawrence Berkeley National Laboratory"/>
            <person name="Nybo J.L."/>
            <person name="Vesth T.C."/>
            <person name="Theobald S."/>
            <person name="Frisvad J.C."/>
            <person name="Larsen T.O."/>
            <person name="Kjaerboelling I."/>
            <person name="Rothschild-Mancinelli K."/>
            <person name="Lyhne E.K."/>
            <person name="Kogle M.E."/>
            <person name="Barry K."/>
            <person name="Clum A."/>
            <person name="Na H."/>
            <person name="Ledsgaard L."/>
            <person name="Lin J."/>
            <person name="Lipzen A."/>
            <person name="Kuo A."/>
            <person name="Riley R."/>
            <person name="Mondo S."/>
            <person name="LaButti K."/>
            <person name="Haridas S."/>
            <person name="Pangalinan J."/>
            <person name="Salamov A.A."/>
            <person name="Simmons B.A."/>
            <person name="Magnuson J.K."/>
            <person name="Chen J."/>
            <person name="Drula E."/>
            <person name="Henrissat B."/>
            <person name="Wiebenga A."/>
            <person name="Lubbers R.J."/>
            <person name="Gomes A.C."/>
            <person name="Macurrencykelacurrency M.R."/>
            <person name="Stajich J."/>
            <person name="Grigoriev I.V."/>
            <person name="Mortensen U.H."/>
            <person name="De vries R.P."/>
            <person name="Baker S.E."/>
            <person name="Andersen M.R."/>
        </authorList>
    </citation>
    <scope>NUCLEOTIDE SEQUENCE [LARGE SCALE GENOMIC DNA]</scope>
    <source>
        <strain evidence="5 6">CBS 756.74</strain>
    </source>
</reference>
<dbReference type="InterPro" id="IPR015590">
    <property type="entry name" value="Aldehyde_DH_dom"/>
</dbReference>
<organism evidence="5 6">
    <name type="scientific">Aspergillus pseudodeflectus</name>
    <dbReference type="NCBI Taxonomy" id="176178"/>
    <lineage>
        <taxon>Eukaryota</taxon>
        <taxon>Fungi</taxon>
        <taxon>Dikarya</taxon>
        <taxon>Ascomycota</taxon>
        <taxon>Pezizomycotina</taxon>
        <taxon>Eurotiomycetes</taxon>
        <taxon>Eurotiomycetidae</taxon>
        <taxon>Eurotiales</taxon>
        <taxon>Aspergillaceae</taxon>
        <taxon>Aspergillus</taxon>
        <taxon>Aspergillus subgen. Nidulantes</taxon>
    </lineage>
</organism>
<name>A0ABR4KU02_9EURO</name>
<evidence type="ECO:0000313" key="6">
    <source>
        <dbReference type="Proteomes" id="UP001610444"/>
    </source>
</evidence>
<dbReference type="SUPFAM" id="SSF53720">
    <property type="entry name" value="ALDH-like"/>
    <property type="match status" value="1"/>
</dbReference>
<evidence type="ECO:0000256" key="3">
    <source>
        <dbReference type="PIRNR" id="PIRNR036492"/>
    </source>
</evidence>
<dbReference type="PANTHER" id="PTHR43570:SF16">
    <property type="entry name" value="ALDEHYDE DEHYDROGENASE TYPE III, ISOFORM Q"/>
    <property type="match status" value="1"/>
</dbReference>
<evidence type="ECO:0000259" key="4">
    <source>
        <dbReference type="Pfam" id="PF00171"/>
    </source>
</evidence>
<comment type="caution">
    <text evidence="5">The sequence shown here is derived from an EMBL/GenBank/DDBJ whole genome shotgun (WGS) entry which is preliminary data.</text>
</comment>
<dbReference type="GeneID" id="98164011"/>
<dbReference type="EMBL" id="JBFXLR010000009">
    <property type="protein sequence ID" value="KAL2855753.1"/>
    <property type="molecule type" value="Genomic_DNA"/>
</dbReference>
<protein>
    <recommendedName>
        <fullName evidence="3">Aldehyde dehydrogenase</fullName>
    </recommendedName>
</protein>
<sequence length="490" mass="54586">MTAISPFSPVAFDSAYKTLRSSFADGRTKNLAWRKWQLKQMFWMLDGNESDFQAAMYKDLHRHPFESLAYDLAETKNAILEALDNIEKWAKGEAPPHGGLLWNWVGRAWIRKEPFGVVLVIGAWNYPVGTLLTVAVSAIAAGNAVFLKPSEVASNTEALLVKLVARYMDPATIAIISAAPAHMGVVLERRFDFIFYTGSSRVGRIFAAAAAKHVTPTALELGGRAPAIVTKHADIDLAAKRIANAKLVNLGQLCVDVNHVFAEPEIYDALTIRLQHWMGKLVDEGRDTLSHMINHQHFDRLKNLIEQSDGTVVYTGSHDREAKFLHPTIIKDVTMADSVISEELFGPILPVIKCSLDTAIETISSMPYPLGLYIFTRRQSEVDRILDSTNSGGVTVNDVAVHNDVHSAPFGGVGESGYGAYHGKWGFDTFSHNRTVVYIPGWLDRFVAWRYPPFDMKNRSAVDSPRPKFKKGETLEDQKVGRGWSSWFLW</sequence>
<evidence type="ECO:0000256" key="2">
    <source>
        <dbReference type="ARBA" id="ARBA00023002"/>
    </source>
</evidence>
<gene>
    <name evidence="5" type="ORF">BJX68DRAFT_280021</name>
</gene>